<comment type="caution">
    <text evidence="1">The sequence shown here is derived from an EMBL/GenBank/DDBJ whole genome shotgun (WGS) entry which is preliminary data.</text>
</comment>
<reference evidence="1 2" key="1">
    <citation type="submission" date="2019-12" db="EMBL/GenBank/DDBJ databases">
        <authorList>
            <person name="Zhao J."/>
        </authorList>
    </citation>
    <scope>NUCLEOTIDE SEQUENCE [LARGE SCALE GENOMIC DNA]</scope>
    <source>
        <strain evidence="1 2">S-15</strain>
    </source>
</reference>
<dbReference type="RefSeq" id="WP_160633991.1">
    <property type="nucleotide sequence ID" value="NZ_WWNE01000012.1"/>
</dbReference>
<dbReference type="Proteomes" id="UP000470771">
    <property type="component" value="Unassembled WGS sequence"/>
</dbReference>
<dbReference type="Gene3D" id="1.20.120.1490">
    <property type="match status" value="1"/>
</dbReference>
<accession>A0A6N9NMC7</accession>
<dbReference type="EMBL" id="WWNE01000012">
    <property type="protein sequence ID" value="NBG67042.1"/>
    <property type="molecule type" value="Genomic_DNA"/>
</dbReference>
<evidence type="ECO:0000313" key="2">
    <source>
        <dbReference type="Proteomes" id="UP000470771"/>
    </source>
</evidence>
<protein>
    <submittedName>
        <fullName evidence="1">Uncharacterized protein</fullName>
    </submittedName>
</protein>
<keyword evidence="2" id="KW-1185">Reference proteome</keyword>
<organism evidence="1 2">
    <name type="scientific">Acidiluteibacter ferrifornacis</name>
    <dbReference type="NCBI Taxonomy" id="2692424"/>
    <lineage>
        <taxon>Bacteria</taxon>
        <taxon>Pseudomonadati</taxon>
        <taxon>Bacteroidota</taxon>
        <taxon>Flavobacteriia</taxon>
        <taxon>Flavobacteriales</taxon>
        <taxon>Cryomorphaceae</taxon>
        <taxon>Acidiluteibacter</taxon>
    </lineage>
</organism>
<sequence length="91" mass="10826">MIDVHQNEIQQHDRAINDLKRELYLQLKSANQETKSEELIAKMCEIQSEIERAHFQHFFEIRALCRPDQMDDFDSLSEELARIFGKPPLVR</sequence>
<dbReference type="AlphaFoldDB" id="A0A6N9NMC7"/>
<name>A0A6N9NMC7_9FLAO</name>
<gene>
    <name evidence="1" type="ORF">GQN54_13010</name>
</gene>
<proteinExistence type="predicted"/>
<evidence type="ECO:0000313" key="1">
    <source>
        <dbReference type="EMBL" id="NBG67042.1"/>
    </source>
</evidence>